<feature type="transmembrane region" description="Helical" evidence="7">
    <location>
        <begin position="184"/>
        <end position="203"/>
    </location>
</feature>
<dbReference type="Pfam" id="PF06965">
    <property type="entry name" value="Na_H_antiport_1"/>
    <property type="match status" value="1"/>
</dbReference>
<sequence>MYRVSPFVTRFARALLGGAAIATLWVNLAPASYYDSIEWRLLDLDLPPWLAPMPVSLTPLTLIAEAFMALFFFFLGKELWEALILERGALKGRQAILPLGLTLGGMAGAAGLWTVTAAVIETAEEAGFATGWQVPLGTDVVLCYLVGRRVFGPGHPALHLLLLLTIATDILALLILGLTQPLAVLRPVWLLLPLAATLAVWGAFGRAPAPDAPERTRRARLHLWPYVVAGVLSWAGMVAAGLPGALGLLPVIPAIAHTDRSFGLFAEVEELLHDPLNRLAHMMIWPLTVVLFLFGLTRGGVDLSAMAPTTFSVLAALWLGRPLGMLVIGIGLAAGLGLRLPHGIHLRDILAIAGIMAMGFTVPVLALDSALPGGAMQEAARLGLALSLFAGPLTLLLARRRFAEPR</sequence>
<organism evidence="8 9">
    <name type="scientific">Tabrizicola piscis</name>
    <dbReference type="NCBI Taxonomy" id="2494374"/>
    <lineage>
        <taxon>Bacteria</taxon>
        <taxon>Pseudomonadati</taxon>
        <taxon>Pseudomonadota</taxon>
        <taxon>Alphaproteobacteria</taxon>
        <taxon>Rhodobacterales</taxon>
        <taxon>Paracoccaceae</taxon>
        <taxon>Tabrizicola</taxon>
    </lineage>
</organism>
<dbReference type="OrthoDB" id="9808135at2"/>
<evidence type="ECO:0000313" key="9">
    <source>
        <dbReference type="Proteomes" id="UP000282002"/>
    </source>
</evidence>
<dbReference type="GO" id="GO:0006885">
    <property type="term" value="P:regulation of pH"/>
    <property type="evidence" value="ECO:0007669"/>
    <property type="project" value="InterPro"/>
</dbReference>
<gene>
    <name evidence="8" type="ORF">EI545_01965</name>
</gene>
<proteinExistence type="predicted"/>
<dbReference type="GO" id="GO:0015385">
    <property type="term" value="F:sodium:proton antiporter activity"/>
    <property type="evidence" value="ECO:0007669"/>
    <property type="project" value="TreeGrafter"/>
</dbReference>
<evidence type="ECO:0000256" key="3">
    <source>
        <dbReference type="ARBA" id="ARBA00022475"/>
    </source>
</evidence>
<dbReference type="EMBL" id="CP034328">
    <property type="protein sequence ID" value="AZL57716.1"/>
    <property type="molecule type" value="Genomic_DNA"/>
</dbReference>
<dbReference type="KEGG" id="taw:EI545_01965"/>
<keyword evidence="9" id="KW-1185">Reference proteome</keyword>
<evidence type="ECO:0000256" key="5">
    <source>
        <dbReference type="ARBA" id="ARBA00022989"/>
    </source>
</evidence>
<evidence type="ECO:0000256" key="2">
    <source>
        <dbReference type="ARBA" id="ARBA00015550"/>
    </source>
</evidence>
<name>A0A3S8U2B4_9RHOB</name>
<dbReference type="PANTHER" id="PTHR30341:SF0">
    <property type="entry name" value="NA(+)_H(+) ANTIPORTER NHAA"/>
    <property type="match status" value="1"/>
</dbReference>
<keyword evidence="5 7" id="KW-1133">Transmembrane helix</keyword>
<evidence type="ECO:0000256" key="6">
    <source>
        <dbReference type="ARBA" id="ARBA00023136"/>
    </source>
</evidence>
<evidence type="ECO:0000256" key="4">
    <source>
        <dbReference type="ARBA" id="ARBA00022692"/>
    </source>
</evidence>
<feature type="transmembrane region" description="Helical" evidence="7">
    <location>
        <begin position="126"/>
        <end position="146"/>
    </location>
</feature>
<dbReference type="InterPro" id="IPR023171">
    <property type="entry name" value="Na/H_antiporter_dom_sf"/>
</dbReference>
<evidence type="ECO:0000256" key="1">
    <source>
        <dbReference type="ARBA" id="ARBA00004429"/>
    </source>
</evidence>
<feature type="transmembrane region" description="Helical" evidence="7">
    <location>
        <begin position="96"/>
        <end position="120"/>
    </location>
</feature>
<dbReference type="Gene3D" id="1.20.1530.10">
    <property type="entry name" value="Na+/H+ antiporter like domain"/>
    <property type="match status" value="1"/>
</dbReference>
<keyword evidence="4 7" id="KW-0812">Transmembrane</keyword>
<feature type="transmembrane region" description="Helical" evidence="7">
    <location>
        <begin position="55"/>
        <end position="75"/>
    </location>
</feature>
<dbReference type="InterPro" id="IPR004670">
    <property type="entry name" value="NhaA"/>
</dbReference>
<feature type="transmembrane region" description="Helical" evidence="7">
    <location>
        <begin position="223"/>
        <end position="256"/>
    </location>
</feature>
<evidence type="ECO:0000313" key="8">
    <source>
        <dbReference type="EMBL" id="AZL57716.1"/>
    </source>
</evidence>
<feature type="transmembrane region" description="Helical" evidence="7">
    <location>
        <begin position="158"/>
        <end position="178"/>
    </location>
</feature>
<feature type="transmembrane region" description="Helical" evidence="7">
    <location>
        <begin position="276"/>
        <end position="296"/>
    </location>
</feature>
<keyword evidence="6 7" id="KW-0472">Membrane</keyword>
<accession>A0A3S8U2B4</accession>
<dbReference type="Proteomes" id="UP000282002">
    <property type="component" value="Chromosome"/>
</dbReference>
<dbReference type="PANTHER" id="PTHR30341">
    <property type="entry name" value="SODIUM ION/PROTON ANTIPORTER NHAA-RELATED"/>
    <property type="match status" value="1"/>
</dbReference>
<dbReference type="GO" id="GO:0005886">
    <property type="term" value="C:plasma membrane"/>
    <property type="evidence" value="ECO:0007669"/>
    <property type="project" value="UniProtKB-SubCell"/>
</dbReference>
<protein>
    <recommendedName>
        <fullName evidence="2">Putative Na(+)/H(+) antiporter NhaA homolog</fullName>
    </recommendedName>
</protein>
<comment type="subcellular location">
    <subcellularLocation>
        <location evidence="1">Cell inner membrane</location>
        <topology evidence="1">Multi-pass membrane protein</topology>
    </subcellularLocation>
</comment>
<reference evidence="8 9" key="1">
    <citation type="submission" date="2018-12" db="EMBL/GenBank/DDBJ databases">
        <title>Complete genome sequencing of Tabrizicola sp. K13M18.</title>
        <authorList>
            <person name="Bae J.-W."/>
        </authorList>
    </citation>
    <scope>NUCLEOTIDE SEQUENCE [LARGE SCALE GENOMIC DNA]</scope>
    <source>
        <strain evidence="8 9">K13M18</strain>
    </source>
</reference>
<keyword evidence="3" id="KW-1003">Cell membrane</keyword>
<evidence type="ECO:0000256" key="7">
    <source>
        <dbReference type="SAM" id="Phobius"/>
    </source>
</evidence>
<feature type="transmembrane region" description="Helical" evidence="7">
    <location>
        <begin position="325"/>
        <end position="342"/>
    </location>
</feature>
<dbReference type="RefSeq" id="WP_125323908.1">
    <property type="nucleotide sequence ID" value="NZ_CP034328.1"/>
</dbReference>
<feature type="transmembrane region" description="Helical" evidence="7">
    <location>
        <begin position="349"/>
        <end position="367"/>
    </location>
</feature>
<dbReference type="AlphaFoldDB" id="A0A3S8U2B4"/>